<evidence type="ECO:0000256" key="8">
    <source>
        <dbReference type="RuleBase" id="RU362137"/>
    </source>
</evidence>
<comment type="similarity">
    <text evidence="3 8">Belongs to the RRT14 family.</text>
</comment>
<keyword evidence="11" id="KW-1185">Reference proteome</keyword>
<dbReference type="STRING" id="1382522.W6MJQ8"/>
<evidence type="ECO:0000256" key="6">
    <source>
        <dbReference type="ARBA" id="ARBA00023163"/>
    </source>
</evidence>
<reference evidence="10" key="2">
    <citation type="submission" date="2014-02" db="EMBL/GenBank/DDBJ databases">
        <title>Complete DNA sequence of /Kuraishia capsulata/ illustrates novel genomic features among budding yeasts (/Saccharomycotina/).</title>
        <authorList>
            <person name="Morales L."/>
            <person name="Noel B."/>
            <person name="Porcel B."/>
            <person name="Marcet-Houben M."/>
            <person name="Hullo M-F."/>
            <person name="Sacerdot C."/>
            <person name="Tekaia F."/>
            <person name="Leh-Louis V."/>
            <person name="Despons L."/>
            <person name="Khanna V."/>
            <person name="Aury J-M."/>
            <person name="Barbe V."/>
            <person name="Couloux A."/>
            <person name="Labadie K."/>
            <person name="Pelletier E."/>
            <person name="Souciet J-L."/>
            <person name="Boekhout T."/>
            <person name="Gabaldon T."/>
            <person name="Wincker P."/>
            <person name="Dujon B."/>
        </authorList>
    </citation>
    <scope>NUCLEOTIDE SEQUENCE</scope>
    <source>
        <strain evidence="10">CBS 1993</strain>
    </source>
</reference>
<dbReference type="GO" id="GO:0005730">
    <property type="term" value="C:nucleolus"/>
    <property type="evidence" value="ECO:0007669"/>
    <property type="project" value="UniProtKB-SubCell"/>
</dbReference>
<proteinExistence type="inferred from homology"/>
<evidence type="ECO:0000256" key="5">
    <source>
        <dbReference type="ARBA" id="ARBA00023015"/>
    </source>
</evidence>
<evidence type="ECO:0000256" key="9">
    <source>
        <dbReference type="SAM" id="MobiDB-lite"/>
    </source>
</evidence>
<organism evidence="10 11">
    <name type="scientific">Kuraishia capsulata CBS 1993</name>
    <dbReference type="NCBI Taxonomy" id="1382522"/>
    <lineage>
        <taxon>Eukaryota</taxon>
        <taxon>Fungi</taxon>
        <taxon>Dikarya</taxon>
        <taxon>Ascomycota</taxon>
        <taxon>Saccharomycotina</taxon>
        <taxon>Pichiomycetes</taxon>
        <taxon>Pichiales</taxon>
        <taxon>Pichiaceae</taxon>
        <taxon>Kuraishia</taxon>
    </lineage>
</organism>
<evidence type="ECO:0000256" key="1">
    <source>
        <dbReference type="ARBA" id="ARBA00002711"/>
    </source>
</evidence>
<evidence type="ECO:0000256" key="2">
    <source>
        <dbReference type="ARBA" id="ARBA00004604"/>
    </source>
</evidence>
<feature type="region of interest" description="Disordered" evidence="9">
    <location>
        <begin position="21"/>
        <end position="89"/>
    </location>
</feature>
<reference evidence="10" key="1">
    <citation type="submission" date="2013-12" db="EMBL/GenBank/DDBJ databases">
        <authorList>
            <person name="Genoscope - CEA"/>
        </authorList>
    </citation>
    <scope>NUCLEOTIDE SEQUENCE</scope>
    <source>
        <strain evidence="10">CBS 1993</strain>
    </source>
</reference>
<feature type="compositionally biased region" description="Polar residues" evidence="9">
    <location>
        <begin position="21"/>
        <end position="31"/>
    </location>
</feature>
<dbReference type="EMBL" id="HG793126">
    <property type="protein sequence ID" value="CDK26223.1"/>
    <property type="molecule type" value="Genomic_DNA"/>
</dbReference>
<feature type="compositionally biased region" description="Basic residues" evidence="9">
    <location>
        <begin position="65"/>
        <end position="80"/>
    </location>
</feature>
<dbReference type="OrthoDB" id="4069371at2759"/>
<dbReference type="Proteomes" id="UP000019384">
    <property type="component" value="Unassembled WGS sequence"/>
</dbReference>
<evidence type="ECO:0000313" key="10">
    <source>
        <dbReference type="EMBL" id="CDK26223.1"/>
    </source>
</evidence>
<evidence type="ECO:0000256" key="3">
    <source>
        <dbReference type="ARBA" id="ARBA00007142"/>
    </source>
</evidence>
<evidence type="ECO:0000313" key="11">
    <source>
        <dbReference type="Proteomes" id="UP000019384"/>
    </source>
</evidence>
<dbReference type="Pfam" id="PF17075">
    <property type="entry name" value="RRT14"/>
    <property type="match status" value="1"/>
</dbReference>
<feature type="compositionally biased region" description="Acidic residues" evidence="9">
    <location>
        <begin position="185"/>
        <end position="198"/>
    </location>
</feature>
<dbReference type="AlphaFoldDB" id="W6MJQ8"/>
<protein>
    <recommendedName>
        <fullName evidence="4 8">Regulator of rDNA transcription 14</fullName>
    </recommendedName>
</protein>
<keyword evidence="6 8" id="KW-0804">Transcription</keyword>
<dbReference type="HOGENOM" id="CLU_095038_0_0_1"/>
<sequence>MSFKSSSSKLEAQDTVNKLLSSFLPGSSRSEPSAEARKNRSRASTINDQIIRAQKLHALQEQGRKLKRKEKVAKRARVKRSKEEHLKATRIGQLKFSNDNPKTSKLIKQVIDSGVQSLQSWEEGNASEEEELQARIIRLRSKASGPSNKRKEKREKALDFQTKIKRGVLSYPGLTPGLAPVGATDSEDSEDEREDSGL</sequence>
<comment type="function">
    <text evidence="1 8">Involved in ribosome biogenesis, probably through modulation of rDNA transcription.</text>
</comment>
<feature type="region of interest" description="Disordered" evidence="9">
    <location>
        <begin position="139"/>
        <end position="198"/>
    </location>
</feature>
<gene>
    <name evidence="8" type="primary">RRT14</name>
    <name evidence="10" type="ORF">KUCA_T00002194001</name>
</gene>
<keyword evidence="5 8" id="KW-0805">Transcription regulation</keyword>
<keyword evidence="7 8" id="KW-0539">Nucleus</keyword>
<dbReference type="InterPro" id="IPR031404">
    <property type="entry name" value="Rrt14"/>
</dbReference>
<evidence type="ECO:0000256" key="7">
    <source>
        <dbReference type="ARBA" id="ARBA00023242"/>
    </source>
</evidence>
<name>W6MJQ8_9ASCO</name>
<comment type="subcellular location">
    <subcellularLocation>
        <location evidence="2 8">Nucleus</location>
        <location evidence="2 8">Nucleolus</location>
    </subcellularLocation>
</comment>
<accession>W6MJQ8</accession>
<evidence type="ECO:0000256" key="4">
    <source>
        <dbReference type="ARBA" id="ARBA00014115"/>
    </source>
</evidence>